<comment type="caution">
    <text evidence="2">The sequence shown here is derived from an EMBL/GenBank/DDBJ whole genome shotgun (WGS) entry which is preliminary data.</text>
</comment>
<keyword evidence="3" id="KW-1185">Reference proteome</keyword>
<dbReference type="EMBL" id="JACASE010000007">
    <property type="protein sequence ID" value="KAF6447459.1"/>
    <property type="molecule type" value="Genomic_DNA"/>
</dbReference>
<dbReference type="Proteomes" id="UP000593571">
    <property type="component" value="Unassembled WGS sequence"/>
</dbReference>
<evidence type="ECO:0000256" key="1">
    <source>
        <dbReference type="SAM" id="MobiDB-lite"/>
    </source>
</evidence>
<accession>A0A7J8FJ50</accession>
<evidence type="ECO:0000313" key="3">
    <source>
        <dbReference type="Proteomes" id="UP000593571"/>
    </source>
</evidence>
<dbReference type="AlphaFoldDB" id="A0A7J8FJ50"/>
<sequence>MRSIVLHSLTLNGSRGRQQTLMSSRAGVATRILKRLSPTDNDGMARSHGLPRGSRSSETEAWGEKGTEGERVIADEAGRTLACPSKCSRSCMFLNSVCREWATRIGTFAKAVKEQPSVQACPTPGRHF</sequence>
<proteinExistence type="predicted"/>
<organism evidence="2 3">
    <name type="scientific">Rousettus aegyptiacus</name>
    <name type="common">Egyptian fruit bat</name>
    <name type="synonym">Pteropus aegyptiacus</name>
    <dbReference type="NCBI Taxonomy" id="9407"/>
    <lineage>
        <taxon>Eukaryota</taxon>
        <taxon>Metazoa</taxon>
        <taxon>Chordata</taxon>
        <taxon>Craniata</taxon>
        <taxon>Vertebrata</taxon>
        <taxon>Euteleostomi</taxon>
        <taxon>Mammalia</taxon>
        <taxon>Eutheria</taxon>
        <taxon>Laurasiatheria</taxon>
        <taxon>Chiroptera</taxon>
        <taxon>Yinpterochiroptera</taxon>
        <taxon>Pteropodoidea</taxon>
        <taxon>Pteropodidae</taxon>
        <taxon>Rousettinae</taxon>
        <taxon>Rousettus</taxon>
    </lineage>
</organism>
<gene>
    <name evidence="2" type="ORF">HJG63_011920</name>
</gene>
<feature type="compositionally biased region" description="Basic and acidic residues" evidence="1">
    <location>
        <begin position="55"/>
        <end position="71"/>
    </location>
</feature>
<feature type="region of interest" description="Disordered" evidence="1">
    <location>
        <begin position="36"/>
        <end position="71"/>
    </location>
</feature>
<name>A0A7J8FJ50_ROUAE</name>
<protein>
    <submittedName>
        <fullName evidence="2">Uncharacterized protein</fullName>
    </submittedName>
</protein>
<evidence type="ECO:0000313" key="2">
    <source>
        <dbReference type="EMBL" id="KAF6447459.1"/>
    </source>
</evidence>
<reference evidence="2 3" key="1">
    <citation type="journal article" date="2020" name="Nature">
        <title>Six reference-quality genomes reveal evolution of bat adaptations.</title>
        <authorList>
            <person name="Jebb D."/>
            <person name="Huang Z."/>
            <person name="Pippel M."/>
            <person name="Hughes G.M."/>
            <person name="Lavrichenko K."/>
            <person name="Devanna P."/>
            <person name="Winkler S."/>
            <person name="Jermiin L.S."/>
            <person name="Skirmuntt E.C."/>
            <person name="Katzourakis A."/>
            <person name="Burkitt-Gray L."/>
            <person name="Ray D.A."/>
            <person name="Sullivan K.A.M."/>
            <person name="Roscito J.G."/>
            <person name="Kirilenko B.M."/>
            <person name="Davalos L.M."/>
            <person name="Corthals A.P."/>
            <person name="Power M.L."/>
            <person name="Jones G."/>
            <person name="Ransome R.D."/>
            <person name="Dechmann D.K.N."/>
            <person name="Locatelli A.G."/>
            <person name="Puechmaille S.J."/>
            <person name="Fedrigo O."/>
            <person name="Jarvis E.D."/>
            <person name="Hiller M."/>
            <person name="Vernes S.C."/>
            <person name="Myers E.W."/>
            <person name="Teeling E.C."/>
        </authorList>
    </citation>
    <scope>NUCLEOTIDE SEQUENCE [LARGE SCALE GENOMIC DNA]</scope>
    <source>
        <strain evidence="2">MRouAeg1</strain>
        <tissue evidence="2">Muscle</tissue>
    </source>
</reference>